<evidence type="ECO:0000256" key="3">
    <source>
        <dbReference type="ARBA" id="ARBA00022989"/>
    </source>
</evidence>
<name>A0A816NX43_9BILA</name>
<feature type="domain" description="DUF1279" evidence="7">
    <location>
        <begin position="90"/>
        <end position="211"/>
    </location>
</feature>
<dbReference type="InterPro" id="IPR009688">
    <property type="entry name" value="FAM210A/B-like_dom"/>
</dbReference>
<sequence>MWHLCRLTSRSLIGVCPILIRQRSLIPIQSSTPQRLSSFSPFAKIKRNLPQPLPQPPVNPRHPPDYIPNRPLIDPSVPKPIPSQSNIFARFRYAYAKYGKILLAVHFVSSFGWFSGLLVLHFNGFDLGMYLMNGLTHINVITEERRLSFIRRMNEFSISGILSRIPFISEDIQKKLKNYWTGERVRLLATVLLLYKFLTPVRYAFSLGVTTYISRTFLKRGFIQRAPQGDSLHELYRDQKQLIKIHARRARDKIKKSSRRGGTAKFE</sequence>
<dbReference type="InterPro" id="IPR045866">
    <property type="entry name" value="FAM210A/B-like"/>
</dbReference>
<evidence type="ECO:0000313" key="8">
    <source>
        <dbReference type="EMBL" id="CAF2040862.1"/>
    </source>
</evidence>
<dbReference type="Pfam" id="PF06916">
    <property type="entry name" value="FAM210A-B_dom"/>
    <property type="match status" value="1"/>
</dbReference>
<dbReference type="PANTHER" id="PTHR21377">
    <property type="entry name" value="PROTEIN FAM210B, MITOCHONDRIAL"/>
    <property type="match status" value="1"/>
</dbReference>
<organism evidence="8 10">
    <name type="scientific">Rotaria magnacalcarata</name>
    <dbReference type="NCBI Taxonomy" id="392030"/>
    <lineage>
        <taxon>Eukaryota</taxon>
        <taxon>Metazoa</taxon>
        <taxon>Spiralia</taxon>
        <taxon>Gnathifera</taxon>
        <taxon>Rotifera</taxon>
        <taxon>Eurotatoria</taxon>
        <taxon>Bdelloidea</taxon>
        <taxon>Philodinida</taxon>
        <taxon>Philodinidae</taxon>
        <taxon>Rotaria</taxon>
    </lineage>
</organism>
<gene>
    <name evidence="8" type="ORF">MBJ925_LOCUS11352</name>
    <name evidence="9" type="ORF">SMN809_LOCUS32544</name>
</gene>
<accession>A0A816NX43</accession>
<comment type="caution">
    <text evidence="8">The sequence shown here is derived from an EMBL/GenBank/DDBJ whole genome shotgun (WGS) entry which is preliminary data.</text>
</comment>
<dbReference type="AlphaFoldDB" id="A0A816NX43"/>
<proteinExistence type="predicted"/>
<evidence type="ECO:0000256" key="2">
    <source>
        <dbReference type="ARBA" id="ARBA00022692"/>
    </source>
</evidence>
<dbReference type="PANTHER" id="PTHR21377:SF1">
    <property type="entry name" value="PROTEIN FAM210A"/>
    <property type="match status" value="1"/>
</dbReference>
<evidence type="ECO:0000256" key="4">
    <source>
        <dbReference type="ARBA" id="ARBA00023054"/>
    </source>
</evidence>
<dbReference type="GO" id="GO:0016020">
    <property type="term" value="C:membrane"/>
    <property type="evidence" value="ECO:0007669"/>
    <property type="project" value="UniProtKB-SubCell"/>
</dbReference>
<keyword evidence="2 6" id="KW-0812">Transmembrane</keyword>
<feature type="transmembrane region" description="Helical" evidence="6">
    <location>
        <begin position="101"/>
        <end position="122"/>
    </location>
</feature>
<dbReference type="Proteomes" id="UP000663824">
    <property type="component" value="Unassembled WGS sequence"/>
</dbReference>
<keyword evidence="3 6" id="KW-1133">Transmembrane helix</keyword>
<keyword evidence="5 6" id="KW-0472">Membrane</keyword>
<keyword evidence="4" id="KW-0175">Coiled coil</keyword>
<evidence type="ECO:0000259" key="7">
    <source>
        <dbReference type="Pfam" id="PF06916"/>
    </source>
</evidence>
<dbReference type="EMBL" id="CAJNRE010005017">
    <property type="protein sequence ID" value="CAF2040862.1"/>
    <property type="molecule type" value="Genomic_DNA"/>
</dbReference>
<evidence type="ECO:0000313" key="9">
    <source>
        <dbReference type="EMBL" id="CAF4447315.1"/>
    </source>
</evidence>
<evidence type="ECO:0000313" key="10">
    <source>
        <dbReference type="Proteomes" id="UP000663824"/>
    </source>
</evidence>
<protein>
    <recommendedName>
        <fullName evidence="7">DUF1279 domain-containing protein</fullName>
    </recommendedName>
</protein>
<dbReference type="GO" id="GO:0005739">
    <property type="term" value="C:mitochondrion"/>
    <property type="evidence" value="ECO:0007669"/>
    <property type="project" value="TreeGrafter"/>
</dbReference>
<evidence type="ECO:0000256" key="1">
    <source>
        <dbReference type="ARBA" id="ARBA00004167"/>
    </source>
</evidence>
<evidence type="ECO:0000256" key="5">
    <source>
        <dbReference type="ARBA" id="ARBA00023136"/>
    </source>
</evidence>
<comment type="subcellular location">
    <subcellularLocation>
        <location evidence="1">Membrane</location>
        <topology evidence="1">Single-pass membrane protein</topology>
    </subcellularLocation>
</comment>
<evidence type="ECO:0000256" key="6">
    <source>
        <dbReference type="SAM" id="Phobius"/>
    </source>
</evidence>
<dbReference type="EMBL" id="CAJOBI010068564">
    <property type="protein sequence ID" value="CAF4447315.1"/>
    <property type="molecule type" value="Genomic_DNA"/>
</dbReference>
<reference evidence="8" key="1">
    <citation type="submission" date="2021-02" db="EMBL/GenBank/DDBJ databases">
        <authorList>
            <person name="Nowell W R."/>
        </authorList>
    </citation>
    <scope>NUCLEOTIDE SEQUENCE</scope>
</reference>
<dbReference type="Proteomes" id="UP000676336">
    <property type="component" value="Unassembled WGS sequence"/>
</dbReference>